<evidence type="ECO:0000256" key="1">
    <source>
        <dbReference type="ARBA" id="ARBA00010954"/>
    </source>
</evidence>
<accession>A0AAD9ILC4</accession>
<feature type="compositionally biased region" description="Basic and acidic residues" evidence="2">
    <location>
        <begin position="13"/>
        <end position="26"/>
    </location>
</feature>
<sequence>MPGLLKVHPPQAAERRQAKLEQASRKREEALEAIRAKAQAQRERAAAAAARLRSKRLSAQRRLERRLAAWSARSAGLKAPEKSAPRARAVGAALAFRKLGLPTYGDGGYPALSAEASHQGLGSTALEAAVQEPEAGQVPHELLARASVPFDRLTAQLSAPATLRACGALLKALAELHAATRPQPGPLSKFAPAPRVFLAAYPILEHPEVVLSGTGTLERPLAIAARRMVQACEALIAELCAGGARADAVAPALAAFQRGWSAYARDFRAWRAADAAGMEADLIRMAVALQSSAQRKLEESLRAGNARRSPPDMEALLAALEEDLKLLRTQVKRLTGDAGLRRLDTALAASPGPEASMRADATPRADLASVVAARPNLPLMWRLLCDDGWRLPTRSAQASWARALELLESPEQAQAPLATPPDEDGDEGARVQRIAETAFWDSVATRLAQGEAEALEVVLELLSEQAEAVLDILPAGPPEEASAAAAALATQLSRESLERRLRGPRVDQTGGDAWTPLCAGLRELLRWSNELLPVEGDARAAAAAAQRQLERATGGPAWAVALLRALCAQLRFARVALANEHLDGLARLLSADELAMHIREAFESGWGLPAPGDAAAAALLPHTAAWMALASGQLPLLRAVSGAAPRQQLPVQMVAGRAAASALAAAGNAAQAPPAARARRGPCELAGPAARRRGAAGRGAVVSWPSWRRCREVLTPQREPLCAAQHAFQNLVVRTACLLLLRAHGGRLAAESSEAQTRIKSLLAHPSTTAEDIAAELQRLSADGPMSVDAWKQALQRLLQKNSPGLRALTAGLTQALMILCVSGHQGLIPAQQALTRCGGSALLEDLKALATQAVAILDPVEAVFGPWLPALCA</sequence>
<dbReference type="EMBL" id="JASFZW010000001">
    <property type="protein sequence ID" value="KAK2080468.1"/>
    <property type="molecule type" value="Genomic_DNA"/>
</dbReference>
<proteinExistence type="inferred from homology"/>
<evidence type="ECO:0000313" key="3">
    <source>
        <dbReference type="EMBL" id="KAK2080468.1"/>
    </source>
</evidence>
<dbReference type="Proteomes" id="UP001255856">
    <property type="component" value="Unassembled WGS sequence"/>
</dbReference>
<comment type="similarity">
    <text evidence="1">Belongs to the TCP11 family.</text>
</comment>
<dbReference type="AlphaFoldDB" id="A0AAD9ILC4"/>
<protein>
    <submittedName>
        <fullName evidence="3">Uncharacterized protein</fullName>
    </submittedName>
</protein>
<name>A0AAD9ILC4_PROWI</name>
<evidence type="ECO:0000313" key="4">
    <source>
        <dbReference type="Proteomes" id="UP001255856"/>
    </source>
</evidence>
<dbReference type="GO" id="GO:0007165">
    <property type="term" value="P:signal transduction"/>
    <property type="evidence" value="ECO:0007669"/>
    <property type="project" value="TreeGrafter"/>
</dbReference>
<feature type="region of interest" description="Disordered" evidence="2">
    <location>
        <begin position="1"/>
        <end position="26"/>
    </location>
</feature>
<dbReference type="PANTHER" id="PTHR12832:SF11">
    <property type="entry name" value="LD23868P"/>
    <property type="match status" value="1"/>
</dbReference>
<dbReference type="InterPro" id="IPR008862">
    <property type="entry name" value="Tcp11"/>
</dbReference>
<comment type="caution">
    <text evidence="3">The sequence shown here is derived from an EMBL/GenBank/DDBJ whole genome shotgun (WGS) entry which is preliminary data.</text>
</comment>
<evidence type="ECO:0000256" key="2">
    <source>
        <dbReference type="SAM" id="MobiDB-lite"/>
    </source>
</evidence>
<keyword evidence="4" id="KW-1185">Reference proteome</keyword>
<gene>
    <name evidence="3" type="ORF">QBZ16_000321</name>
</gene>
<reference evidence="3" key="1">
    <citation type="submission" date="2021-01" db="EMBL/GenBank/DDBJ databases">
        <authorList>
            <person name="Eckstrom K.M.E."/>
        </authorList>
    </citation>
    <scope>NUCLEOTIDE SEQUENCE</scope>
    <source>
        <strain evidence="3">UVCC 0001</strain>
    </source>
</reference>
<dbReference type="PANTHER" id="PTHR12832">
    <property type="entry name" value="TESTIS-SPECIFIC PROTEIN PBS13 T-COMPLEX 11"/>
    <property type="match status" value="1"/>
</dbReference>
<organism evidence="3 4">
    <name type="scientific">Prototheca wickerhamii</name>
    <dbReference type="NCBI Taxonomy" id="3111"/>
    <lineage>
        <taxon>Eukaryota</taxon>
        <taxon>Viridiplantae</taxon>
        <taxon>Chlorophyta</taxon>
        <taxon>core chlorophytes</taxon>
        <taxon>Trebouxiophyceae</taxon>
        <taxon>Chlorellales</taxon>
        <taxon>Chlorellaceae</taxon>
        <taxon>Prototheca</taxon>
    </lineage>
</organism>